<sequence>MTFLKIKQTHRQVAVLNLKAIFVISAKEKCFMKNLIAGLFLLGVFTVNSQVKLTDSDFKNLVAIGEIRSKDYMANGKDFDRSLTKLRTPKLAHIVDVLTLLDGNDTALLSARHLTRPDNEELQLWYVLREIGNNMQKDNKNPRPNTDVAKDILGKPIDERWLVDNYYDELDRGISMMFNEKDFSAINLDIQSYNLKNQTEKAIFFLNIIKPFTQRFILLNNVKNPDKIMEFAARMPQFNGKAYYTFTYFDFEDFEYPFDHGMASYTTTNLKEYYNWLMCHFMATAEKGMSAVTKEIYYNSILYTQKYFKYSGVETDLTEIYNNAKQ</sequence>
<proteinExistence type="predicted"/>
<dbReference type="Proteomes" id="UP000244929">
    <property type="component" value="Chromosome"/>
</dbReference>
<accession>A0A2S1R0J1</accession>
<evidence type="ECO:0000313" key="2">
    <source>
        <dbReference type="Proteomes" id="UP000244929"/>
    </source>
</evidence>
<reference evidence="1 2" key="1">
    <citation type="submission" date="2018-04" db="EMBL/GenBank/DDBJ databases">
        <title>Genome sequencing of Flavobacterium sp. HYN0059.</title>
        <authorList>
            <person name="Yi H."/>
            <person name="Baek C."/>
        </authorList>
    </citation>
    <scope>NUCLEOTIDE SEQUENCE [LARGE SCALE GENOMIC DNA]</scope>
    <source>
        <strain evidence="1 2">HYN0059</strain>
    </source>
</reference>
<evidence type="ECO:0000313" key="1">
    <source>
        <dbReference type="EMBL" id="AWH86178.1"/>
    </source>
</evidence>
<keyword evidence="2" id="KW-1185">Reference proteome</keyword>
<name>A0A2S1R0J1_9FLAO</name>
<dbReference type="KEGG" id="falb:HYN59_14145"/>
<organism evidence="1 2">
    <name type="scientific">Flavobacterium album</name>
    <dbReference type="NCBI Taxonomy" id="2175091"/>
    <lineage>
        <taxon>Bacteria</taxon>
        <taxon>Pseudomonadati</taxon>
        <taxon>Bacteroidota</taxon>
        <taxon>Flavobacteriia</taxon>
        <taxon>Flavobacteriales</taxon>
        <taxon>Flavobacteriaceae</taxon>
        <taxon>Flavobacterium</taxon>
    </lineage>
</organism>
<gene>
    <name evidence="1" type="ORF">HYN59_14145</name>
</gene>
<protein>
    <submittedName>
        <fullName evidence="1">Uncharacterized protein</fullName>
    </submittedName>
</protein>
<dbReference type="AlphaFoldDB" id="A0A2S1R0J1"/>
<dbReference type="EMBL" id="CP029186">
    <property type="protein sequence ID" value="AWH86178.1"/>
    <property type="molecule type" value="Genomic_DNA"/>
</dbReference>